<evidence type="ECO:0000313" key="2">
    <source>
        <dbReference type="EMBL" id="BAN03799.1"/>
    </source>
</evidence>
<organism evidence="2 3">
    <name type="scientific">Ilumatobacter coccineus (strain NBRC 103263 / KCTC 29153 / YM16-304)</name>
    <dbReference type="NCBI Taxonomy" id="1313172"/>
    <lineage>
        <taxon>Bacteria</taxon>
        <taxon>Bacillati</taxon>
        <taxon>Actinomycetota</taxon>
        <taxon>Acidimicrobiia</taxon>
        <taxon>Acidimicrobiales</taxon>
        <taxon>Ilumatobacteraceae</taxon>
        <taxon>Ilumatobacter</taxon>
    </lineage>
</organism>
<name>A0A6C7EF51_ILUCY</name>
<dbReference type="EMBL" id="AP012057">
    <property type="protein sequence ID" value="BAN03799.1"/>
    <property type="molecule type" value="Genomic_DNA"/>
</dbReference>
<evidence type="ECO:0000256" key="1">
    <source>
        <dbReference type="SAM" id="MobiDB-lite"/>
    </source>
</evidence>
<keyword evidence="3" id="KW-1185">Reference proteome</keyword>
<gene>
    <name evidence="2" type="ORF">YM304_34850</name>
</gene>
<dbReference type="KEGG" id="aym:YM304_34850"/>
<reference evidence="2 3" key="1">
    <citation type="journal article" date="2013" name="Int. J. Syst. Evol. Microbiol.">
        <title>Ilumatobacter nonamiense sp. nov. and Ilumatobacter coccineum sp. nov., isolated from seashore sand.</title>
        <authorList>
            <person name="Matsumoto A."/>
            <person name="Kasai H."/>
            <person name="Matsuo Y."/>
            <person name="Shizuri Y."/>
            <person name="Ichikawa N."/>
            <person name="Fujita N."/>
            <person name="Omura S."/>
            <person name="Takahashi Y."/>
        </authorList>
    </citation>
    <scope>NUCLEOTIDE SEQUENCE [LARGE SCALE GENOMIC DNA]</scope>
    <source>
        <strain evidence="3">NBRC 103263 / KCTC 29153 / YM16-304</strain>
    </source>
</reference>
<dbReference type="AlphaFoldDB" id="A0A6C7EF51"/>
<accession>A0A6C7EF51</accession>
<dbReference type="Proteomes" id="UP000011863">
    <property type="component" value="Chromosome"/>
</dbReference>
<evidence type="ECO:0000313" key="3">
    <source>
        <dbReference type="Proteomes" id="UP000011863"/>
    </source>
</evidence>
<feature type="region of interest" description="Disordered" evidence="1">
    <location>
        <begin position="124"/>
        <end position="147"/>
    </location>
</feature>
<sequence>MVTPMTADLAVVRTRWAAIGAAVAVTVGAAGVGGYNLVNADVSTGDRPVFVPTTPCRLADTRTAPNTVGPKSSPLGVAEIATITAHGSNGECTGAAAIPSDAVALALNVTALGATEQTFLTFWGDGDNPGTANLNPAPGQPPTPNAVNTPLSDAGTFNVFNEKGNVNIVIDVNGYYAHHDHDDRYEKTPDQVVLSGFEFQSDDPSGDDWHVDETFIHTPSATRECVYAPIDLPAGRPITGGTVNYITDDPGDFDVYLVGTVDRAGTYATEPELIEVAVDQTLSLPATPDADLVVSGESFDAVDDVVVRDDFTYVVTICTALRVALVSVSFDTPEI</sequence>
<proteinExistence type="predicted"/>
<protein>
    <submittedName>
        <fullName evidence="2">Uncharacterized protein</fullName>
    </submittedName>
</protein>